<dbReference type="GO" id="GO:0160148">
    <property type="term" value="F:tRNA pseudouridine(55) synthase activity"/>
    <property type="evidence" value="ECO:0007669"/>
    <property type="project" value="UniProtKB-EC"/>
</dbReference>
<evidence type="ECO:0000256" key="1">
    <source>
        <dbReference type="ARBA" id="ARBA00001166"/>
    </source>
</evidence>
<evidence type="ECO:0000256" key="2">
    <source>
        <dbReference type="ARBA" id="ARBA00008999"/>
    </source>
</evidence>
<keyword evidence="4" id="KW-0819">tRNA processing</keyword>
<organism evidence="8 9">
    <name type="scientific">Ascodesmis nigricans</name>
    <dbReference type="NCBI Taxonomy" id="341454"/>
    <lineage>
        <taxon>Eukaryota</taxon>
        <taxon>Fungi</taxon>
        <taxon>Dikarya</taxon>
        <taxon>Ascomycota</taxon>
        <taxon>Pezizomycotina</taxon>
        <taxon>Pezizomycetes</taxon>
        <taxon>Pezizales</taxon>
        <taxon>Ascodesmidaceae</taxon>
        <taxon>Ascodesmis</taxon>
    </lineage>
</organism>
<dbReference type="EMBL" id="ML220148">
    <property type="protein sequence ID" value="TGZ77834.1"/>
    <property type="molecule type" value="Genomic_DNA"/>
</dbReference>
<proteinExistence type="inferred from homology"/>
<feature type="region of interest" description="Disordered" evidence="6">
    <location>
        <begin position="203"/>
        <end position="250"/>
    </location>
</feature>
<comment type="similarity">
    <text evidence="2">Belongs to the pseudouridine synthase TruB family.</text>
</comment>
<feature type="non-terminal residue" evidence="8">
    <location>
        <position position="360"/>
    </location>
</feature>
<dbReference type="InParanoid" id="A0A4V6RHB7"/>
<evidence type="ECO:0000256" key="3">
    <source>
        <dbReference type="ARBA" id="ARBA00012787"/>
    </source>
</evidence>
<dbReference type="GO" id="GO:1990481">
    <property type="term" value="P:mRNA pseudouridine synthesis"/>
    <property type="evidence" value="ECO:0007669"/>
    <property type="project" value="TreeGrafter"/>
</dbReference>
<dbReference type="SUPFAM" id="SSF55120">
    <property type="entry name" value="Pseudouridine synthase"/>
    <property type="match status" value="1"/>
</dbReference>
<dbReference type="OrthoDB" id="9995526at2759"/>
<comment type="catalytic activity">
    <reaction evidence="1">
        <text>a uridine in mRNA = a pseudouridine in mRNA</text>
        <dbReference type="Rhea" id="RHEA:56644"/>
        <dbReference type="Rhea" id="RHEA-COMP:14658"/>
        <dbReference type="Rhea" id="RHEA-COMP:14659"/>
        <dbReference type="ChEBI" id="CHEBI:65314"/>
        <dbReference type="ChEBI" id="CHEBI:65315"/>
    </reaction>
</comment>
<dbReference type="PANTHER" id="PTHR13767">
    <property type="entry name" value="TRNA-PSEUDOURIDINE SYNTHASE"/>
    <property type="match status" value="1"/>
</dbReference>
<protein>
    <recommendedName>
        <fullName evidence="3">tRNA pseudouridine(55) synthase</fullName>
        <ecNumber evidence="3">5.4.99.25</ecNumber>
    </recommendedName>
</protein>
<feature type="domain" description="Pseudouridine synthase II N-terminal" evidence="7">
    <location>
        <begin position="43"/>
        <end position="174"/>
    </location>
</feature>
<dbReference type="GO" id="GO:0003723">
    <property type="term" value="F:RNA binding"/>
    <property type="evidence" value="ECO:0007669"/>
    <property type="project" value="InterPro"/>
</dbReference>
<gene>
    <name evidence="8" type="ORF">EX30DRAFT_323130</name>
</gene>
<reference evidence="8 9" key="1">
    <citation type="submission" date="2019-04" db="EMBL/GenBank/DDBJ databases">
        <title>Comparative genomics and transcriptomics to analyze fruiting body development in filamentous ascomycetes.</title>
        <authorList>
            <consortium name="DOE Joint Genome Institute"/>
            <person name="Lutkenhaus R."/>
            <person name="Traeger S."/>
            <person name="Breuer J."/>
            <person name="Kuo A."/>
            <person name="Lipzen A."/>
            <person name="Pangilinan J."/>
            <person name="Dilworth D."/>
            <person name="Sandor L."/>
            <person name="Poggeler S."/>
            <person name="Barry K."/>
            <person name="Grigoriev I.V."/>
            <person name="Nowrousian M."/>
        </authorList>
    </citation>
    <scope>NUCLEOTIDE SEQUENCE [LARGE SCALE GENOMIC DNA]</scope>
    <source>
        <strain evidence="8 9">CBS 389.68</strain>
    </source>
</reference>
<evidence type="ECO:0000259" key="7">
    <source>
        <dbReference type="Pfam" id="PF01509"/>
    </source>
</evidence>
<dbReference type="GO" id="GO:0006400">
    <property type="term" value="P:tRNA modification"/>
    <property type="evidence" value="ECO:0007669"/>
    <property type="project" value="TreeGrafter"/>
</dbReference>
<dbReference type="InterPro" id="IPR020103">
    <property type="entry name" value="PsdUridine_synth_cat_dom_sf"/>
</dbReference>
<dbReference type="EC" id="5.4.99.25" evidence="3"/>
<dbReference type="PANTHER" id="PTHR13767:SF2">
    <property type="entry name" value="PSEUDOURIDYLATE SYNTHASE TRUB1"/>
    <property type="match status" value="1"/>
</dbReference>
<evidence type="ECO:0000313" key="8">
    <source>
        <dbReference type="EMBL" id="TGZ77834.1"/>
    </source>
</evidence>
<keyword evidence="5" id="KW-0413">Isomerase</keyword>
<evidence type="ECO:0000313" key="9">
    <source>
        <dbReference type="Proteomes" id="UP000298138"/>
    </source>
</evidence>
<dbReference type="AlphaFoldDB" id="A0A4V6RHB7"/>
<dbReference type="InterPro" id="IPR014780">
    <property type="entry name" value="tRNA_psdUridine_synth_TruB"/>
</dbReference>
<sequence length="360" mass="40279">MREVMNHFNASTLFAPTLSHTSAQRAENDRIPARRKRNNKRIEVKMGHGGTLDPMASGVLVLGIMNGTKQLQEYLTGTKTYEAVALFGCATDTYDALGKVIKTAPWEQVTRERVERELEGFRGEVMQKPPLYSALHHEGKRYYEYAREGKPLPVEIQARPVTAVEMELVGYTDAHEYKFPREEVSEEVKMEAEALGMEMEMKAKGENKQQPAKPEEASAETVGTVETAQTGAKRPPPSLSSPSNQHPKKQKFAANPIIADTLFTPSLSTSSPPTSPPQNPPIAALRMSVSKGFYVRSLVYDLGDAMGSAAHMVKLVRTQQGQWVLGRNVFEWEDIVGQPEEKWGGRIERALRVWERERRA</sequence>
<dbReference type="Gene3D" id="3.30.2350.10">
    <property type="entry name" value="Pseudouridine synthase"/>
    <property type="match status" value="1"/>
</dbReference>
<dbReference type="STRING" id="341454.A0A4V6RHB7"/>
<dbReference type="InterPro" id="IPR002501">
    <property type="entry name" value="PsdUridine_synth_N"/>
</dbReference>
<evidence type="ECO:0000256" key="5">
    <source>
        <dbReference type="ARBA" id="ARBA00023235"/>
    </source>
</evidence>
<dbReference type="Pfam" id="PF01509">
    <property type="entry name" value="TruB_N"/>
    <property type="match status" value="1"/>
</dbReference>
<dbReference type="FunCoup" id="A0A4V6RHB7">
    <property type="interactions" value="319"/>
</dbReference>
<dbReference type="Proteomes" id="UP000298138">
    <property type="component" value="Unassembled WGS sequence"/>
</dbReference>
<name>A0A4V6RHB7_9PEZI</name>
<evidence type="ECO:0000256" key="6">
    <source>
        <dbReference type="SAM" id="MobiDB-lite"/>
    </source>
</evidence>
<dbReference type="GO" id="GO:0005634">
    <property type="term" value="C:nucleus"/>
    <property type="evidence" value="ECO:0007669"/>
    <property type="project" value="TreeGrafter"/>
</dbReference>
<evidence type="ECO:0000256" key="4">
    <source>
        <dbReference type="ARBA" id="ARBA00022694"/>
    </source>
</evidence>
<accession>A0A4V6RHB7</accession>
<keyword evidence="9" id="KW-1185">Reference proteome</keyword>